<organism evidence="1 2">
    <name type="scientific">Choristoneura fumiferana</name>
    <name type="common">Spruce budworm moth</name>
    <name type="synonym">Archips fumiferana</name>
    <dbReference type="NCBI Taxonomy" id="7141"/>
    <lineage>
        <taxon>Eukaryota</taxon>
        <taxon>Metazoa</taxon>
        <taxon>Ecdysozoa</taxon>
        <taxon>Arthropoda</taxon>
        <taxon>Hexapoda</taxon>
        <taxon>Insecta</taxon>
        <taxon>Pterygota</taxon>
        <taxon>Neoptera</taxon>
        <taxon>Endopterygota</taxon>
        <taxon>Lepidoptera</taxon>
        <taxon>Glossata</taxon>
        <taxon>Ditrysia</taxon>
        <taxon>Tortricoidea</taxon>
        <taxon>Tortricidae</taxon>
        <taxon>Tortricinae</taxon>
        <taxon>Choristoneura</taxon>
    </lineage>
</organism>
<protein>
    <submittedName>
        <fullName evidence="1">Uncharacterized protein</fullName>
    </submittedName>
</protein>
<accession>A0ACC0K7V3</accession>
<comment type="caution">
    <text evidence="1">The sequence shown here is derived from an EMBL/GenBank/DDBJ whole genome shotgun (WGS) entry which is preliminary data.</text>
</comment>
<name>A0ACC0K7V3_CHOFU</name>
<proteinExistence type="predicted"/>
<dbReference type="EMBL" id="CM046107">
    <property type="protein sequence ID" value="KAI8432317.1"/>
    <property type="molecule type" value="Genomic_DNA"/>
</dbReference>
<sequence>MAKGDTKNKLHVVELLEPDHMTGTGSKVYTETEEGTVKLYIDSLSTSVAGAYKCETEFEGTKYTMTYNIKVYDGLYFVNTSTSQHLILGEDSPINCEVRGNLNQLNYGWDKEELSIDNDNIKYELTGDGPLIVRNVSNDDAGIYKCSATEIDGIGNIIEQEITVEVLVKPVISEIRASPGNVVLAGSNVTIQCLAEGTPHPEFFWKKVADKRGRTINATQEQNTTWHQEINTILFEEILENDAGVYECTSANRVGSYQDRIKIEVQVAPQIKYFEDVNATEGSMVQVVCKATGNPIPLITVTYNGDEQFQNDSRVQPPQTVNTEYGAELYVTFNNVTQEFGGIYLCQASNGVDNVIKEMNFTVFYPPHFDKPEELIWGWNGKTINMNCEHESNPPAKRTWTFQANDIGPTSTAEHAEMNRFIMGQLNNIQENNMNLTINKKMRYGVYECVVQNELGTAKKIVHLKEAYAPGAIKNVTILNVTASSMTFKIERPDYIEGPPVVGYEAQYDTSDNYNVTNIHVNRTWGLDRKFIVERLKPSTTYTFKFAAKNEAGVGVWTDTMEFETPETSVPEPPTWDESQNGNLRWKSPEANGNPIDHYIIEYCPGLHDG</sequence>
<evidence type="ECO:0000313" key="2">
    <source>
        <dbReference type="Proteomes" id="UP001064048"/>
    </source>
</evidence>
<evidence type="ECO:0000313" key="1">
    <source>
        <dbReference type="EMBL" id="KAI8432317.1"/>
    </source>
</evidence>
<reference evidence="1 2" key="1">
    <citation type="journal article" date="2022" name="Genome Biol. Evol.">
        <title>The Spruce Budworm Genome: Reconstructing the Evolutionary History of Antifreeze Proteins.</title>
        <authorList>
            <person name="Beliveau C."/>
            <person name="Gagne P."/>
            <person name="Picq S."/>
            <person name="Vernygora O."/>
            <person name="Keeling C.I."/>
            <person name="Pinkney K."/>
            <person name="Doucet D."/>
            <person name="Wen F."/>
            <person name="Johnston J.S."/>
            <person name="Maaroufi H."/>
            <person name="Boyle B."/>
            <person name="Laroche J."/>
            <person name="Dewar K."/>
            <person name="Juretic N."/>
            <person name="Blackburn G."/>
            <person name="Nisole A."/>
            <person name="Brunet B."/>
            <person name="Brandao M."/>
            <person name="Lumley L."/>
            <person name="Duan J."/>
            <person name="Quan G."/>
            <person name="Lucarotti C.J."/>
            <person name="Roe A.D."/>
            <person name="Sperling F.A.H."/>
            <person name="Levesque R.C."/>
            <person name="Cusson M."/>
        </authorList>
    </citation>
    <scope>NUCLEOTIDE SEQUENCE [LARGE SCALE GENOMIC DNA]</scope>
    <source>
        <strain evidence="1">Glfc:IPQL:Cfum</strain>
    </source>
</reference>
<gene>
    <name evidence="1" type="ORF">MSG28_004736</name>
</gene>
<keyword evidence="2" id="KW-1185">Reference proteome</keyword>
<dbReference type="Proteomes" id="UP001064048">
    <property type="component" value="Chromosome 7"/>
</dbReference>